<sequence length="72" mass="8027">MERMGLRFSSFYLTYNQPPLHGKDNVGPKRIKKWLPPSCPYASKNGLSYELAGSSTSDINQHVSLDSNVIIA</sequence>
<evidence type="ECO:0000313" key="1">
    <source>
        <dbReference type="EMBL" id="KAF3542593.1"/>
    </source>
</evidence>
<keyword evidence="2" id="KW-1185">Reference proteome</keyword>
<accession>A0ABQ7BU60</accession>
<evidence type="ECO:0000313" key="2">
    <source>
        <dbReference type="Proteomes" id="UP000266723"/>
    </source>
</evidence>
<name>A0ABQ7BU60_BRACR</name>
<proteinExistence type="predicted"/>
<organism evidence="1 2">
    <name type="scientific">Brassica cretica</name>
    <name type="common">Mustard</name>
    <dbReference type="NCBI Taxonomy" id="69181"/>
    <lineage>
        <taxon>Eukaryota</taxon>
        <taxon>Viridiplantae</taxon>
        <taxon>Streptophyta</taxon>
        <taxon>Embryophyta</taxon>
        <taxon>Tracheophyta</taxon>
        <taxon>Spermatophyta</taxon>
        <taxon>Magnoliopsida</taxon>
        <taxon>eudicotyledons</taxon>
        <taxon>Gunneridae</taxon>
        <taxon>Pentapetalae</taxon>
        <taxon>rosids</taxon>
        <taxon>malvids</taxon>
        <taxon>Brassicales</taxon>
        <taxon>Brassicaceae</taxon>
        <taxon>Brassiceae</taxon>
        <taxon>Brassica</taxon>
    </lineage>
</organism>
<protein>
    <submittedName>
        <fullName evidence="1">Uncharacterized protein</fullName>
    </submittedName>
</protein>
<gene>
    <name evidence="1" type="ORF">DY000_02000913</name>
</gene>
<comment type="caution">
    <text evidence="1">The sequence shown here is derived from an EMBL/GenBank/DDBJ whole genome shotgun (WGS) entry which is preliminary data.</text>
</comment>
<dbReference type="Proteomes" id="UP000266723">
    <property type="component" value="Unassembled WGS sequence"/>
</dbReference>
<dbReference type="EMBL" id="QGKV02000832">
    <property type="protein sequence ID" value="KAF3542593.1"/>
    <property type="molecule type" value="Genomic_DNA"/>
</dbReference>
<reference evidence="1 2" key="1">
    <citation type="journal article" date="2020" name="BMC Genomics">
        <title>Intraspecific diversification of the crop wild relative Brassica cretica Lam. using demographic model selection.</title>
        <authorList>
            <person name="Kioukis A."/>
            <person name="Michalopoulou V.A."/>
            <person name="Briers L."/>
            <person name="Pirintsos S."/>
            <person name="Studholme D.J."/>
            <person name="Pavlidis P."/>
            <person name="Sarris P.F."/>
        </authorList>
    </citation>
    <scope>NUCLEOTIDE SEQUENCE [LARGE SCALE GENOMIC DNA]</scope>
    <source>
        <strain evidence="2">cv. PFS-1207/04</strain>
    </source>
</reference>